<proteinExistence type="inferred from homology"/>
<dbReference type="AlphaFoldDB" id="A0A9D5DRL7"/>
<dbReference type="InterPro" id="IPR022775">
    <property type="entry name" value="AP_mu_sigma_su"/>
</dbReference>
<keyword evidence="9 12" id="KW-0472">Membrane</keyword>
<comment type="subunit">
    <text evidence="3 12">Oligomeric complex that consists of at least the alpha, beta, beta', gamma, delta, epsilon and zeta subunits.</text>
</comment>
<evidence type="ECO:0000256" key="6">
    <source>
        <dbReference type="ARBA" id="ARBA00022892"/>
    </source>
</evidence>
<keyword evidence="5 12" id="KW-0963">Cytoplasm</keyword>
<evidence type="ECO:0000256" key="1">
    <source>
        <dbReference type="ARBA" id="ARBA00004255"/>
    </source>
</evidence>
<feature type="domain" description="AP complex mu/sigma subunit" evidence="13">
    <location>
        <begin position="18"/>
        <end position="160"/>
    </location>
</feature>
<evidence type="ECO:0000256" key="7">
    <source>
        <dbReference type="ARBA" id="ARBA00022927"/>
    </source>
</evidence>
<keyword evidence="8 12" id="KW-0333">Golgi apparatus</keyword>
<evidence type="ECO:0000256" key="2">
    <source>
        <dbReference type="ARBA" id="ARBA00006972"/>
    </source>
</evidence>
<dbReference type="EMBL" id="JAPCXC010000001">
    <property type="protein sequence ID" value="KAJ1613810.1"/>
    <property type="molecule type" value="Genomic_DNA"/>
</dbReference>
<evidence type="ECO:0000256" key="9">
    <source>
        <dbReference type="ARBA" id="ARBA00023136"/>
    </source>
</evidence>
<dbReference type="GO" id="GO:0000139">
    <property type="term" value="C:Golgi membrane"/>
    <property type="evidence" value="ECO:0007669"/>
    <property type="project" value="UniProtKB-SubCell"/>
</dbReference>
<keyword evidence="6 12" id="KW-0931">ER-Golgi transport</keyword>
<dbReference type="Gene3D" id="3.30.450.60">
    <property type="match status" value="1"/>
</dbReference>
<organism evidence="14">
    <name type="scientific">Cryptosporidium canis</name>
    <dbReference type="NCBI Taxonomy" id="195482"/>
    <lineage>
        <taxon>Eukaryota</taxon>
        <taxon>Sar</taxon>
        <taxon>Alveolata</taxon>
        <taxon>Apicomplexa</taxon>
        <taxon>Conoidasida</taxon>
        <taxon>Coccidia</taxon>
        <taxon>Eucoccidiorida</taxon>
        <taxon>Eimeriorina</taxon>
        <taxon>Cryptosporidiidae</taxon>
        <taxon>Cryptosporidium</taxon>
    </lineage>
</organism>
<gene>
    <name evidence="14" type="ORF">OJ253_51</name>
</gene>
<keyword evidence="4 12" id="KW-0813">Transport</keyword>
<accession>A0A9D5DRL7</accession>
<dbReference type="OrthoDB" id="6585768at2759"/>
<dbReference type="GO" id="GO:0006891">
    <property type="term" value="P:intra-Golgi vesicle-mediated transport"/>
    <property type="evidence" value="ECO:0007669"/>
    <property type="project" value="TreeGrafter"/>
</dbReference>
<reference evidence="14" key="1">
    <citation type="submission" date="2022-10" db="EMBL/GenBank/DDBJ databases">
        <title>Adaptive evolution leads to modifications in subtelomeric GC content in a zoonotic Cryptosporidium species.</title>
        <authorList>
            <person name="Li J."/>
            <person name="Feng Y."/>
            <person name="Xiao L."/>
        </authorList>
    </citation>
    <scope>NUCLEOTIDE SEQUENCE</scope>
    <source>
        <strain evidence="14">33844</strain>
    </source>
</reference>
<evidence type="ECO:0000256" key="12">
    <source>
        <dbReference type="RuleBase" id="RU366053"/>
    </source>
</evidence>
<dbReference type="GO" id="GO:0006886">
    <property type="term" value="P:intracellular protein transport"/>
    <property type="evidence" value="ECO:0007669"/>
    <property type="project" value="TreeGrafter"/>
</dbReference>
<comment type="caution">
    <text evidence="14">The sequence shown here is derived from an EMBL/GenBank/DDBJ whole genome shotgun (WGS) entry which is preliminary data.</text>
</comment>
<dbReference type="SUPFAM" id="SSF64356">
    <property type="entry name" value="SNARE-like"/>
    <property type="match status" value="1"/>
</dbReference>
<evidence type="ECO:0000313" key="14">
    <source>
        <dbReference type="EMBL" id="KAJ1613810.1"/>
    </source>
</evidence>
<protein>
    <recommendedName>
        <fullName evidence="12">Coatomer subunit zeta</fullName>
    </recommendedName>
</protein>
<dbReference type="PANTHER" id="PTHR11043">
    <property type="entry name" value="ZETA-COAT PROTEIN"/>
    <property type="match status" value="1"/>
</dbReference>
<dbReference type="InterPro" id="IPR011012">
    <property type="entry name" value="Longin-like_dom_sf"/>
</dbReference>
<evidence type="ECO:0000256" key="4">
    <source>
        <dbReference type="ARBA" id="ARBA00022448"/>
    </source>
</evidence>
<evidence type="ECO:0000256" key="10">
    <source>
        <dbReference type="ARBA" id="ARBA00023329"/>
    </source>
</evidence>
<dbReference type="Proteomes" id="UP001067231">
    <property type="component" value="Unassembled WGS sequence"/>
</dbReference>
<evidence type="ECO:0000259" key="13">
    <source>
        <dbReference type="Pfam" id="PF01217"/>
    </source>
</evidence>
<evidence type="ECO:0000256" key="5">
    <source>
        <dbReference type="ARBA" id="ARBA00022490"/>
    </source>
</evidence>
<dbReference type="PANTHER" id="PTHR11043:SF0">
    <property type="entry name" value="COATOMER SUBUNIT ZETA"/>
    <property type="match status" value="1"/>
</dbReference>
<evidence type="ECO:0000256" key="8">
    <source>
        <dbReference type="ARBA" id="ARBA00023034"/>
    </source>
</evidence>
<comment type="subcellular location">
    <subcellularLocation>
        <location evidence="12">Cytoplasm</location>
    </subcellularLocation>
    <subcellularLocation>
        <location evidence="1 12">Golgi apparatus membrane</location>
        <topology evidence="1 12">Peripheral membrane protein</topology>
        <orientation evidence="1 12">Cytoplasmic side</orientation>
    </subcellularLocation>
    <subcellularLocation>
        <location evidence="12">Cytoplasmic vesicle</location>
        <location evidence="12">COPI-coated vesicle membrane</location>
        <topology evidence="12">Peripheral membrane protein</topology>
        <orientation evidence="12">Cytoplasmic side</orientation>
    </subcellularLocation>
</comment>
<dbReference type="GO" id="GO:0030126">
    <property type="term" value="C:COPI vesicle coat"/>
    <property type="evidence" value="ECO:0007669"/>
    <property type="project" value="UniProtKB-UniRule"/>
</dbReference>
<evidence type="ECO:0000256" key="11">
    <source>
        <dbReference type="ARBA" id="ARBA00045555"/>
    </source>
</evidence>
<keyword evidence="10 12" id="KW-0968">Cytoplasmic vesicle</keyword>
<evidence type="ECO:0000256" key="3">
    <source>
        <dbReference type="ARBA" id="ARBA00011775"/>
    </source>
</evidence>
<comment type="function">
    <text evidence="11">The coatomer is a cytosolic protein complex that binds to dilysine motifs and reversibly associates with Golgi non-clathrin-coated vesicles, which further mediate biosynthetic protein transport from the ER, via the Golgi up to the trans Golgi network. Coatomer complex is required for budding from Golgi membranes, and is essential for the retrograde Golgi-to-ER transport of dilysine-tagged proteins. The zeta subunit may be involved in regulating the coat assembly and, hence, the rate of biosynthetic protein transport due to its association-dissociation properties with the coatomer complex.</text>
</comment>
<dbReference type="InterPro" id="IPR039652">
    <property type="entry name" value="Coatomer_zeta"/>
</dbReference>
<dbReference type="GO" id="GO:0006890">
    <property type="term" value="P:retrograde vesicle-mediated transport, Golgi to endoplasmic reticulum"/>
    <property type="evidence" value="ECO:0007669"/>
    <property type="project" value="UniProtKB-UniRule"/>
</dbReference>
<sequence length="185" mass="20392">MWVQDKSETMFDSIVGCILLDTDGNRIVSRYYGNLDSIGLSEYSAQRQFEGQLHSKGQRLSGKNEAEALFVGDMLCLVRFVGDFSIYVISSPSENELILFDVINCVYNSLSIVIPGQLSKKGLFESLDAVHLILDEVADSSGILFETEAGAVCQRAQMQGSEALEHTAFNQAFASAKENIMRGFL</sequence>
<name>A0A9D5DRL7_9CRYT</name>
<comment type="similarity">
    <text evidence="2 12">Belongs to the adaptor complexes small subunit family.</text>
</comment>
<dbReference type="Pfam" id="PF01217">
    <property type="entry name" value="Clat_adaptor_s"/>
    <property type="match status" value="1"/>
</dbReference>
<keyword evidence="7 12" id="KW-0653">Protein transport</keyword>